<sequence length="279" mass="31204">MSTLGKAGIEGFLDVAPAISLYRPGNGHAGTEKSPSLIVLCTFMGAQLKHIAKYTQGYQKLFSHSAILLVQSSIKDTFASDAKQADRLNVAAAVIVGYKKSSGNNRPILLHAMSNGGGITSTRLATILKQQDHGKVFDRQVLDCQPSRPHRRLGIRAMVMQLPSNPVIHFIGTWILTVWTYCGWFLHVTLLGQEDIISRLRRLENDPTLFDLSIDRLYMYTKQDTLVPYKEVHEHAEEARRSGYLVKEDVFQEAPHCALVREDAARYWKQIEELACGPA</sequence>
<keyword evidence="3 7" id="KW-1133">Transmembrane helix</keyword>
<dbReference type="Proteomes" id="UP000016933">
    <property type="component" value="Unassembled WGS sequence"/>
</dbReference>
<reference evidence="9" key="1">
    <citation type="journal article" date="2012" name="PLoS Genet.">
        <title>The genomes of the fungal plant pathogens Cladosporium fulvum and Dothistroma septosporum reveal adaptation to different hosts and lifestyles but also signatures of common ancestry.</title>
        <authorList>
            <person name="de Wit P.J.G.M."/>
            <person name="van der Burgt A."/>
            <person name="Oekmen B."/>
            <person name="Stergiopoulos I."/>
            <person name="Abd-Elsalam K.A."/>
            <person name="Aerts A.L."/>
            <person name="Bahkali A.H."/>
            <person name="Beenen H.G."/>
            <person name="Chettri P."/>
            <person name="Cox M.P."/>
            <person name="Datema E."/>
            <person name="de Vries R.P."/>
            <person name="Dhillon B."/>
            <person name="Ganley A.R."/>
            <person name="Griffiths S.A."/>
            <person name="Guo Y."/>
            <person name="Hamelin R.C."/>
            <person name="Henrissat B."/>
            <person name="Kabir M.S."/>
            <person name="Jashni M.K."/>
            <person name="Kema G."/>
            <person name="Klaubauf S."/>
            <person name="Lapidus A."/>
            <person name="Levasseur A."/>
            <person name="Lindquist E."/>
            <person name="Mehrabi R."/>
            <person name="Ohm R.A."/>
            <person name="Owen T.J."/>
            <person name="Salamov A."/>
            <person name="Schwelm A."/>
            <person name="Schijlen E."/>
            <person name="Sun H."/>
            <person name="van den Burg H.A."/>
            <person name="van Ham R.C.H.J."/>
            <person name="Zhang S."/>
            <person name="Goodwin S.B."/>
            <person name="Grigoriev I.V."/>
            <person name="Collemare J."/>
            <person name="Bradshaw R.E."/>
        </authorList>
    </citation>
    <scope>NUCLEOTIDE SEQUENCE [LARGE SCALE GENOMIC DNA]</scope>
    <source>
        <strain evidence="9">NZE10 / CBS 128990</strain>
    </source>
</reference>
<dbReference type="Pfam" id="PF05705">
    <property type="entry name" value="DUF829"/>
    <property type="match status" value="1"/>
</dbReference>
<feature type="transmembrane region" description="Helical" evidence="7">
    <location>
        <begin position="167"/>
        <end position="192"/>
    </location>
</feature>
<evidence type="ECO:0000313" key="8">
    <source>
        <dbReference type="EMBL" id="EME47824.1"/>
    </source>
</evidence>
<dbReference type="SUPFAM" id="SSF53474">
    <property type="entry name" value="alpha/beta-Hydrolases"/>
    <property type="match status" value="1"/>
</dbReference>
<keyword evidence="4 7" id="KW-0472">Membrane</keyword>
<dbReference type="OrthoDB" id="77878at2759"/>
<dbReference type="HOGENOM" id="CLU_036503_0_0_1"/>
<comment type="similarity">
    <text evidence="1">Belongs to the TMEM53 family.</text>
</comment>
<keyword evidence="5" id="KW-0539">Nucleus</keyword>
<dbReference type="GO" id="GO:0005640">
    <property type="term" value="C:nuclear outer membrane"/>
    <property type="evidence" value="ECO:0007669"/>
    <property type="project" value="UniProtKB-SubCell"/>
</dbReference>
<name>N1Q019_DOTSN</name>
<gene>
    <name evidence="8" type="ORF">DOTSEDRAFT_124317</name>
</gene>
<accession>N1Q019</accession>
<evidence type="ECO:0008006" key="10">
    <source>
        <dbReference type="Google" id="ProtNLM"/>
    </source>
</evidence>
<comment type="subcellular location">
    <subcellularLocation>
        <location evidence="6">Nucleus outer membrane</location>
        <topology evidence="6">Single-pass membrane protein</topology>
    </subcellularLocation>
</comment>
<organism evidence="8 9">
    <name type="scientific">Dothistroma septosporum (strain NZE10 / CBS 128990)</name>
    <name type="common">Red band needle blight fungus</name>
    <name type="synonym">Mycosphaerella pini</name>
    <dbReference type="NCBI Taxonomy" id="675120"/>
    <lineage>
        <taxon>Eukaryota</taxon>
        <taxon>Fungi</taxon>
        <taxon>Dikarya</taxon>
        <taxon>Ascomycota</taxon>
        <taxon>Pezizomycotina</taxon>
        <taxon>Dothideomycetes</taxon>
        <taxon>Dothideomycetidae</taxon>
        <taxon>Mycosphaerellales</taxon>
        <taxon>Mycosphaerellaceae</taxon>
        <taxon>Dothistroma</taxon>
    </lineage>
</organism>
<dbReference type="AlphaFoldDB" id="N1Q019"/>
<evidence type="ECO:0000256" key="2">
    <source>
        <dbReference type="ARBA" id="ARBA00022692"/>
    </source>
</evidence>
<dbReference type="InterPro" id="IPR008547">
    <property type="entry name" value="DUF829_TMEM53"/>
</dbReference>
<protein>
    <recommendedName>
        <fullName evidence="10">Indole-diterpene biosynthesis protein PaxU</fullName>
    </recommendedName>
</protein>
<dbReference type="PANTHER" id="PTHR12265:SF30">
    <property type="entry name" value="TRANSMEMBRANE PROTEIN 53"/>
    <property type="match status" value="1"/>
</dbReference>
<dbReference type="EMBL" id="KB446536">
    <property type="protein sequence ID" value="EME47824.1"/>
    <property type="molecule type" value="Genomic_DNA"/>
</dbReference>
<evidence type="ECO:0000256" key="4">
    <source>
        <dbReference type="ARBA" id="ARBA00023136"/>
    </source>
</evidence>
<evidence type="ECO:0000313" key="9">
    <source>
        <dbReference type="Proteomes" id="UP000016933"/>
    </source>
</evidence>
<evidence type="ECO:0000256" key="3">
    <source>
        <dbReference type="ARBA" id="ARBA00022989"/>
    </source>
</evidence>
<dbReference type="eggNOG" id="ENOG502S6B9">
    <property type="taxonomic scope" value="Eukaryota"/>
</dbReference>
<evidence type="ECO:0000256" key="7">
    <source>
        <dbReference type="SAM" id="Phobius"/>
    </source>
</evidence>
<keyword evidence="2 7" id="KW-0812">Transmembrane</keyword>
<reference evidence="8 9" key="2">
    <citation type="journal article" date="2012" name="PLoS Pathog.">
        <title>Diverse lifestyles and strategies of plant pathogenesis encoded in the genomes of eighteen Dothideomycetes fungi.</title>
        <authorList>
            <person name="Ohm R.A."/>
            <person name="Feau N."/>
            <person name="Henrissat B."/>
            <person name="Schoch C.L."/>
            <person name="Horwitz B.A."/>
            <person name="Barry K.W."/>
            <person name="Condon B.J."/>
            <person name="Copeland A.C."/>
            <person name="Dhillon B."/>
            <person name="Glaser F."/>
            <person name="Hesse C.N."/>
            <person name="Kosti I."/>
            <person name="LaButti K."/>
            <person name="Lindquist E.A."/>
            <person name="Lucas S."/>
            <person name="Salamov A.A."/>
            <person name="Bradshaw R.E."/>
            <person name="Ciuffetti L."/>
            <person name="Hamelin R.C."/>
            <person name="Kema G.H.J."/>
            <person name="Lawrence C."/>
            <person name="Scott J.A."/>
            <person name="Spatafora J.W."/>
            <person name="Turgeon B.G."/>
            <person name="de Wit P.J.G.M."/>
            <person name="Zhong S."/>
            <person name="Goodwin S.B."/>
            <person name="Grigoriev I.V."/>
        </authorList>
    </citation>
    <scope>NUCLEOTIDE SEQUENCE [LARGE SCALE GENOMIC DNA]</scope>
    <source>
        <strain evidence="9">NZE10 / CBS 128990</strain>
    </source>
</reference>
<dbReference type="PANTHER" id="PTHR12265">
    <property type="entry name" value="TRANSMEMBRANE PROTEIN 53"/>
    <property type="match status" value="1"/>
</dbReference>
<evidence type="ECO:0000256" key="1">
    <source>
        <dbReference type="ARBA" id="ARBA00007387"/>
    </source>
</evidence>
<evidence type="ECO:0000256" key="6">
    <source>
        <dbReference type="ARBA" id="ARBA00034303"/>
    </source>
</evidence>
<keyword evidence="9" id="KW-1185">Reference proteome</keyword>
<proteinExistence type="inferred from homology"/>
<evidence type="ECO:0000256" key="5">
    <source>
        <dbReference type="ARBA" id="ARBA00023242"/>
    </source>
</evidence>
<dbReference type="InterPro" id="IPR029058">
    <property type="entry name" value="AB_hydrolase_fold"/>
</dbReference>
<dbReference type="OMA" id="DERRYWD"/>